<keyword evidence="16" id="KW-1185">Reference proteome</keyword>
<dbReference type="GO" id="GO:0005774">
    <property type="term" value="C:vacuolar membrane"/>
    <property type="evidence" value="ECO:0007669"/>
    <property type="project" value="UniProtKB-SubCell"/>
</dbReference>
<dbReference type="InterPro" id="IPR036322">
    <property type="entry name" value="WD40_repeat_dom_sf"/>
</dbReference>
<dbReference type="OrthoDB" id="1667587at2759"/>
<comment type="similarity">
    <text evidence="12">Belongs to the WD repeat PROPPIN family.</text>
</comment>
<dbReference type="InterPro" id="IPR001680">
    <property type="entry name" value="WD40_rpt"/>
</dbReference>
<sequence length="414" mass="44986">MAERVNSNMLFANFNQDFTCISVGTRKGYSITNVDPFGRVYTKNDGARGIVEMLFCTSLLALVGAADHPQSSPRKLQIVNTKRQSMICELLFPSSILAVKMNRKTLVIVLEVEIYIYDISNMRLMHVIETTPNPDAIIALSPSSDNSYLAYPSPVPSPTSPLAQPSAQPTSPTPAGQQTGDVLLFSTRSLTVANVIQAHKAPISFLAINSTGTLLATASDKGTVIRVWSIPGAEKLYQFRRGTREARIYSMNFNLVSTLLAVSSAHDTVHIFKLGQQKSGASSLKTPSSPSESVDSREGQLDGGYDAYVEKKRDGGVSLRRGSARLTKNITSSVGGYLPNTLTEMWEPSRDFAFLRLPTSGARCAVALSGTMPQVMVISSEGYFYSYSIDLENGGECSLMKQYNLLDSSDEAND</sequence>
<evidence type="ECO:0000256" key="9">
    <source>
        <dbReference type="ARBA" id="ARBA00022927"/>
    </source>
</evidence>
<feature type="compositionally biased region" description="Polar residues" evidence="14">
    <location>
        <begin position="160"/>
        <end position="178"/>
    </location>
</feature>
<evidence type="ECO:0000256" key="4">
    <source>
        <dbReference type="ARBA" id="ARBA00022448"/>
    </source>
</evidence>
<dbReference type="InterPro" id="IPR015943">
    <property type="entry name" value="WD40/YVTN_repeat-like_dom_sf"/>
</dbReference>
<dbReference type="Proteomes" id="UP000076727">
    <property type="component" value="Unassembled WGS sequence"/>
</dbReference>
<feature type="region of interest" description="Disordered" evidence="14">
    <location>
        <begin position="150"/>
        <end position="178"/>
    </location>
</feature>
<evidence type="ECO:0000256" key="11">
    <source>
        <dbReference type="ARBA" id="ARBA00023136"/>
    </source>
</evidence>
<dbReference type="GO" id="GO:0015031">
    <property type="term" value="P:protein transport"/>
    <property type="evidence" value="ECO:0007669"/>
    <property type="project" value="UniProtKB-KW"/>
</dbReference>
<dbReference type="GO" id="GO:0010008">
    <property type="term" value="C:endosome membrane"/>
    <property type="evidence" value="ECO:0007669"/>
    <property type="project" value="UniProtKB-SubCell"/>
</dbReference>
<reference evidence="15 16" key="1">
    <citation type="journal article" date="2016" name="Mol. Biol. Evol.">
        <title>Comparative Genomics of Early-Diverging Mushroom-Forming Fungi Provides Insights into the Origins of Lignocellulose Decay Capabilities.</title>
        <authorList>
            <person name="Nagy L.G."/>
            <person name="Riley R."/>
            <person name="Tritt A."/>
            <person name="Adam C."/>
            <person name="Daum C."/>
            <person name="Floudas D."/>
            <person name="Sun H."/>
            <person name="Yadav J.S."/>
            <person name="Pangilinan J."/>
            <person name="Larsson K.H."/>
            <person name="Matsuura K."/>
            <person name="Barry K."/>
            <person name="Labutti K."/>
            <person name="Kuo R."/>
            <person name="Ohm R.A."/>
            <person name="Bhattacharya S.S."/>
            <person name="Shirouzu T."/>
            <person name="Yoshinaga Y."/>
            <person name="Martin F.M."/>
            <person name="Grigoriev I.V."/>
            <person name="Hibbett D.S."/>
        </authorList>
    </citation>
    <scope>NUCLEOTIDE SEQUENCE [LARGE SCALE GENOMIC DNA]</scope>
    <source>
        <strain evidence="15 16">L-15889</strain>
    </source>
</reference>
<name>A0A165N7L5_9APHY</name>
<evidence type="ECO:0000256" key="12">
    <source>
        <dbReference type="ARBA" id="ARBA00025740"/>
    </source>
</evidence>
<evidence type="ECO:0000256" key="13">
    <source>
        <dbReference type="ARBA" id="ARBA00039247"/>
    </source>
</evidence>
<dbReference type="Pfam" id="PF21032">
    <property type="entry name" value="PROPPIN"/>
    <property type="match status" value="3"/>
</dbReference>
<dbReference type="GO" id="GO:0034045">
    <property type="term" value="C:phagophore assembly site membrane"/>
    <property type="evidence" value="ECO:0007669"/>
    <property type="project" value="UniProtKB-SubCell"/>
</dbReference>
<protein>
    <recommendedName>
        <fullName evidence="13">Autophagy-related protein 18</fullName>
    </recommendedName>
</protein>
<dbReference type="EMBL" id="KV429086">
    <property type="protein sequence ID" value="KZT66619.1"/>
    <property type="molecule type" value="Genomic_DNA"/>
</dbReference>
<dbReference type="SUPFAM" id="SSF50978">
    <property type="entry name" value="WD40 repeat-like"/>
    <property type="match status" value="1"/>
</dbReference>
<dbReference type="Gene3D" id="2.130.10.10">
    <property type="entry name" value="YVTN repeat-like/Quinoprotein amine dehydrogenase"/>
    <property type="match status" value="1"/>
</dbReference>
<keyword evidence="7" id="KW-0677">Repeat</keyword>
<gene>
    <name evidence="15" type="ORF">DAEQUDRAFT_445184</name>
</gene>
<evidence type="ECO:0000256" key="3">
    <source>
        <dbReference type="ARBA" id="ARBA00004623"/>
    </source>
</evidence>
<organism evidence="15 16">
    <name type="scientific">Daedalea quercina L-15889</name>
    <dbReference type="NCBI Taxonomy" id="1314783"/>
    <lineage>
        <taxon>Eukaryota</taxon>
        <taxon>Fungi</taxon>
        <taxon>Dikarya</taxon>
        <taxon>Basidiomycota</taxon>
        <taxon>Agaricomycotina</taxon>
        <taxon>Agaricomycetes</taxon>
        <taxon>Polyporales</taxon>
        <taxon>Fomitopsis</taxon>
    </lineage>
</organism>
<keyword evidence="5" id="KW-0926">Vacuole</keyword>
<dbReference type="STRING" id="1314783.A0A165N7L5"/>
<dbReference type="AlphaFoldDB" id="A0A165N7L5"/>
<evidence type="ECO:0000256" key="2">
    <source>
        <dbReference type="ARBA" id="ARBA00004481"/>
    </source>
</evidence>
<dbReference type="FunFam" id="2.130.10.10:FF:000965">
    <property type="entry name" value="Autophagy-like protein 18 Atg18"/>
    <property type="match status" value="1"/>
</dbReference>
<keyword evidence="11" id="KW-0472">Membrane</keyword>
<proteinExistence type="inferred from homology"/>
<keyword evidence="10" id="KW-0072">Autophagy</keyword>
<comment type="subcellular location">
    <subcellularLocation>
        <location evidence="2">Endosome membrane</location>
        <topology evidence="2">Peripheral membrane protein</topology>
    </subcellularLocation>
    <subcellularLocation>
        <location evidence="3">Preautophagosomal structure membrane</location>
        <topology evidence="3">Peripheral membrane protein</topology>
    </subcellularLocation>
    <subcellularLocation>
        <location evidence="1">Vacuole membrane</location>
        <topology evidence="1">Peripheral membrane protein</topology>
    </subcellularLocation>
</comment>
<dbReference type="InterPro" id="IPR048720">
    <property type="entry name" value="PROPPIN"/>
</dbReference>
<evidence type="ECO:0000313" key="16">
    <source>
        <dbReference type="Proteomes" id="UP000076727"/>
    </source>
</evidence>
<dbReference type="GO" id="GO:0006914">
    <property type="term" value="P:autophagy"/>
    <property type="evidence" value="ECO:0007669"/>
    <property type="project" value="UniProtKB-KW"/>
</dbReference>
<evidence type="ECO:0000256" key="6">
    <source>
        <dbReference type="ARBA" id="ARBA00022574"/>
    </source>
</evidence>
<evidence type="ECO:0000256" key="5">
    <source>
        <dbReference type="ARBA" id="ARBA00022554"/>
    </source>
</evidence>
<feature type="compositionally biased region" description="Low complexity" evidence="14">
    <location>
        <begin position="280"/>
        <end position="293"/>
    </location>
</feature>
<keyword evidence="6" id="KW-0853">WD repeat</keyword>
<evidence type="ECO:0000256" key="8">
    <source>
        <dbReference type="ARBA" id="ARBA00022753"/>
    </source>
</evidence>
<evidence type="ECO:0000256" key="7">
    <source>
        <dbReference type="ARBA" id="ARBA00022737"/>
    </source>
</evidence>
<evidence type="ECO:0000256" key="1">
    <source>
        <dbReference type="ARBA" id="ARBA00004148"/>
    </source>
</evidence>
<feature type="region of interest" description="Disordered" evidence="14">
    <location>
        <begin position="280"/>
        <end position="302"/>
    </location>
</feature>
<keyword evidence="8" id="KW-0967">Endosome</keyword>
<evidence type="ECO:0000256" key="14">
    <source>
        <dbReference type="SAM" id="MobiDB-lite"/>
    </source>
</evidence>
<evidence type="ECO:0000313" key="15">
    <source>
        <dbReference type="EMBL" id="KZT66619.1"/>
    </source>
</evidence>
<evidence type="ECO:0000256" key="10">
    <source>
        <dbReference type="ARBA" id="ARBA00023006"/>
    </source>
</evidence>
<dbReference type="PANTHER" id="PTHR11227">
    <property type="entry name" value="WD-REPEAT PROTEIN INTERACTING WITH PHOSPHOINOSIDES WIPI -RELATED"/>
    <property type="match status" value="1"/>
</dbReference>
<accession>A0A165N7L5</accession>
<dbReference type="SMART" id="SM00320">
    <property type="entry name" value="WD40"/>
    <property type="match status" value="2"/>
</dbReference>
<keyword evidence="9" id="KW-0653">Protein transport</keyword>
<keyword evidence="4" id="KW-0813">Transport</keyword>